<name>A0A1Y2H0F9_9FUNG</name>
<comment type="caution">
    <text evidence="2">The sequence shown here is derived from an EMBL/GenBank/DDBJ whole genome shotgun (WGS) entry which is preliminary data.</text>
</comment>
<dbReference type="OrthoDB" id="6123450at2759"/>
<gene>
    <name evidence="2" type="ORF">BCR41DRAFT_393172</name>
</gene>
<feature type="non-terminal residue" evidence="2">
    <location>
        <position position="614"/>
    </location>
</feature>
<proteinExistence type="predicted"/>
<dbReference type="STRING" id="64571.A0A1Y2H0F9"/>
<evidence type="ECO:0000313" key="3">
    <source>
        <dbReference type="Proteomes" id="UP000193648"/>
    </source>
</evidence>
<protein>
    <recommendedName>
        <fullName evidence="1">AMP-dependent synthetase/ligase domain-containing protein</fullName>
    </recommendedName>
</protein>
<dbReference type="InParanoid" id="A0A1Y2H0F9"/>
<dbReference type="GeneID" id="33570372"/>
<reference evidence="2 3" key="1">
    <citation type="submission" date="2016-07" db="EMBL/GenBank/DDBJ databases">
        <title>Pervasive Adenine N6-methylation of Active Genes in Fungi.</title>
        <authorList>
            <consortium name="DOE Joint Genome Institute"/>
            <person name="Mondo S.J."/>
            <person name="Dannebaum R.O."/>
            <person name="Kuo R.C."/>
            <person name="Labutti K."/>
            <person name="Haridas S."/>
            <person name="Kuo A."/>
            <person name="Salamov A."/>
            <person name="Ahrendt S.R."/>
            <person name="Lipzen A."/>
            <person name="Sullivan W."/>
            <person name="Andreopoulos W.B."/>
            <person name="Clum A."/>
            <person name="Lindquist E."/>
            <person name="Daum C."/>
            <person name="Ramamoorthy G.K."/>
            <person name="Gryganskyi A."/>
            <person name="Culley D."/>
            <person name="Magnuson J.K."/>
            <person name="James T.Y."/>
            <person name="O'Malley M.A."/>
            <person name="Stajich J.E."/>
            <person name="Spatafora J.W."/>
            <person name="Visel A."/>
            <person name="Grigoriev I.V."/>
        </authorList>
    </citation>
    <scope>NUCLEOTIDE SEQUENCE [LARGE SCALE GENOMIC DNA]</scope>
    <source>
        <strain evidence="2 3">NRRL 3116</strain>
    </source>
</reference>
<keyword evidence="3" id="KW-1185">Reference proteome</keyword>
<dbReference type="PANTHER" id="PTHR24096:SF267">
    <property type="entry name" value="MALONATE--COA LIGASE ACSF3, MITOCHONDRIAL"/>
    <property type="match status" value="1"/>
</dbReference>
<evidence type="ECO:0000259" key="1">
    <source>
        <dbReference type="Pfam" id="PF00501"/>
    </source>
</evidence>
<dbReference type="Gene3D" id="3.40.50.12780">
    <property type="entry name" value="N-terminal domain of ligase-like"/>
    <property type="match status" value="1"/>
</dbReference>
<dbReference type="InterPro" id="IPR000873">
    <property type="entry name" value="AMP-dep_synth/lig_dom"/>
</dbReference>
<dbReference type="RefSeq" id="XP_021884315.1">
    <property type="nucleotide sequence ID" value="XM_022028529.1"/>
</dbReference>
<dbReference type="SUPFAM" id="SSF56801">
    <property type="entry name" value="Acetyl-CoA synthetase-like"/>
    <property type="match status" value="1"/>
</dbReference>
<dbReference type="AlphaFoldDB" id="A0A1Y2H0F9"/>
<dbReference type="InterPro" id="IPR020845">
    <property type="entry name" value="AMP-binding_CS"/>
</dbReference>
<feature type="domain" description="AMP-dependent synthetase/ligase" evidence="1">
    <location>
        <begin position="136"/>
        <end position="442"/>
    </location>
</feature>
<sequence>MSPAIIEKNNLRVQAPPFSSSEADKASAKNIAISQLHDFLSGGLPDIFRWSLSRPPTTEELNGNLCSLFNAMFVHFRKTLPESEPSPDCFIFTEPGKPSVTFDDLCSRISHFTQILAQGGPFKGKNSGSNSASRPLSKGDKVLILSSLGVDFFVGSIACLSLGATLVLLDPFMERAKMNICIESVLPITHIVTNMKLTAFKKWVLSRAVPSLKKIQNIVEIPTNVDKRDLAAAPKSIPIISVPGETTALLSFTTGSTGNPKPIRRSHDYLRAQTIAVFCQKEIKATAAGSLTAIPAKQSSGSVATSSISTQTALASAHKPVKAVTNLPVFIFGQIMLGYTTLIPDNFNPAGINPGPLLQAMIRHNIQVAFGSPAFFIRILEHLEQTGGVDQHGKFLTPLPVRVLCLGGAPVFSSELDIMRRGIKGSAFIFYGSSEAEPISKIRVEERILLESSPTNTKALSFSQKIKDSYNISSFETSSISGSDSGFEGGNANAICVGHVDLDGGFSHTAIACLDGEEVDGRQFLELGHIGEIVVSGPHVHITTTSDNNRIIHELPSEANGGKDMIWLRTGDCGYLDEAHRLWLVGRASWVVKENRDEGGLHSFRYWPISIERS</sequence>
<dbReference type="PROSITE" id="PS00455">
    <property type="entry name" value="AMP_BINDING"/>
    <property type="match status" value="1"/>
</dbReference>
<dbReference type="Proteomes" id="UP000193648">
    <property type="component" value="Unassembled WGS sequence"/>
</dbReference>
<accession>A0A1Y2H0F9</accession>
<dbReference type="PANTHER" id="PTHR24096">
    <property type="entry name" value="LONG-CHAIN-FATTY-ACID--COA LIGASE"/>
    <property type="match status" value="1"/>
</dbReference>
<organism evidence="2 3">
    <name type="scientific">Lobosporangium transversale</name>
    <dbReference type="NCBI Taxonomy" id="64571"/>
    <lineage>
        <taxon>Eukaryota</taxon>
        <taxon>Fungi</taxon>
        <taxon>Fungi incertae sedis</taxon>
        <taxon>Mucoromycota</taxon>
        <taxon>Mortierellomycotina</taxon>
        <taxon>Mortierellomycetes</taxon>
        <taxon>Mortierellales</taxon>
        <taxon>Mortierellaceae</taxon>
        <taxon>Lobosporangium</taxon>
    </lineage>
</organism>
<dbReference type="GO" id="GO:0016405">
    <property type="term" value="F:CoA-ligase activity"/>
    <property type="evidence" value="ECO:0007669"/>
    <property type="project" value="TreeGrafter"/>
</dbReference>
<dbReference type="Pfam" id="PF00501">
    <property type="entry name" value="AMP-binding"/>
    <property type="match status" value="1"/>
</dbReference>
<dbReference type="InterPro" id="IPR042099">
    <property type="entry name" value="ANL_N_sf"/>
</dbReference>
<evidence type="ECO:0000313" key="2">
    <source>
        <dbReference type="EMBL" id="ORZ26552.1"/>
    </source>
</evidence>
<dbReference type="EMBL" id="MCFF01000006">
    <property type="protein sequence ID" value="ORZ26552.1"/>
    <property type="molecule type" value="Genomic_DNA"/>
</dbReference>